<comment type="caution">
    <text evidence="6">The sequence shown here is derived from an EMBL/GenBank/DDBJ whole genome shotgun (WGS) entry which is preliminary data.</text>
</comment>
<dbReference type="InterPro" id="IPR020084">
    <property type="entry name" value="NUDIX_hydrolase_CS"/>
</dbReference>
<dbReference type="SUPFAM" id="SSF55811">
    <property type="entry name" value="Nudix"/>
    <property type="match status" value="1"/>
</dbReference>
<evidence type="ECO:0000256" key="1">
    <source>
        <dbReference type="ARBA" id="ARBA00001946"/>
    </source>
</evidence>
<dbReference type="PROSITE" id="PS00893">
    <property type="entry name" value="NUDIX_BOX"/>
    <property type="match status" value="1"/>
</dbReference>
<dbReference type="PANTHER" id="PTHR43222:SF2">
    <property type="entry name" value="NUDIX HYDROLASE 23, CHLOROPLASTIC"/>
    <property type="match status" value="1"/>
</dbReference>
<dbReference type="PRINTS" id="PR00502">
    <property type="entry name" value="NUDIXFAMILY"/>
</dbReference>
<dbReference type="InterPro" id="IPR015797">
    <property type="entry name" value="NUDIX_hydrolase-like_dom_sf"/>
</dbReference>
<dbReference type="AlphaFoldDB" id="A0AA35SGM8"/>
<dbReference type="PANTHER" id="PTHR43222">
    <property type="entry name" value="NUDIX HYDROLASE 23"/>
    <property type="match status" value="1"/>
</dbReference>
<comment type="cofactor">
    <cofactor evidence="1">
        <name>Mg(2+)</name>
        <dbReference type="ChEBI" id="CHEBI:18420"/>
    </cofactor>
</comment>
<name>A0AA35SGM8_GEOBA</name>
<dbReference type="EMBL" id="CASHTH010002364">
    <property type="protein sequence ID" value="CAI8028818.1"/>
    <property type="molecule type" value="Genomic_DNA"/>
</dbReference>
<proteinExistence type="inferred from homology"/>
<feature type="domain" description="Nudix hydrolase" evidence="5">
    <location>
        <begin position="39"/>
        <end position="163"/>
    </location>
</feature>
<evidence type="ECO:0000313" key="7">
    <source>
        <dbReference type="Proteomes" id="UP001174909"/>
    </source>
</evidence>
<evidence type="ECO:0000256" key="4">
    <source>
        <dbReference type="RuleBase" id="RU003476"/>
    </source>
</evidence>
<protein>
    <submittedName>
        <fullName evidence="6">Nudix hydrolase 23, chloroplastic</fullName>
    </submittedName>
</protein>
<evidence type="ECO:0000256" key="2">
    <source>
        <dbReference type="ARBA" id="ARBA00022801"/>
    </source>
</evidence>
<evidence type="ECO:0000259" key="5">
    <source>
        <dbReference type="PROSITE" id="PS51462"/>
    </source>
</evidence>
<keyword evidence="7" id="KW-1185">Reference proteome</keyword>
<dbReference type="InterPro" id="IPR020476">
    <property type="entry name" value="Nudix_hydrolase"/>
</dbReference>
<dbReference type="Proteomes" id="UP001174909">
    <property type="component" value="Unassembled WGS sequence"/>
</dbReference>
<dbReference type="InterPro" id="IPR000086">
    <property type="entry name" value="NUDIX_hydrolase_dom"/>
</dbReference>
<dbReference type="Pfam" id="PF00293">
    <property type="entry name" value="NUDIX"/>
    <property type="match status" value="1"/>
</dbReference>
<gene>
    <name evidence="6" type="ORF">GBAR_LOCUS16375</name>
</gene>
<comment type="similarity">
    <text evidence="4">Belongs to the Nudix hydrolase family.</text>
</comment>
<accession>A0AA35SGM8</accession>
<evidence type="ECO:0000313" key="6">
    <source>
        <dbReference type="EMBL" id="CAI8028818.1"/>
    </source>
</evidence>
<dbReference type="PROSITE" id="PS51462">
    <property type="entry name" value="NUDIX"/>
    <property type="match status" value="1"/>
</dbReference>
<dbReference type="GO" id="GO:0016787">
    <property type="term" value="F:hydrolase activity"/>
    <property type="evidence" value="ECO:0007669"/>
    <property type="project" value="UniProtKB-KW"/>
</dbReference>
<evidence type="ECO:0000256" key="3">
    <source>
        <dbReference type="ARBA" id="ARBA00022842"/>
    </source>
</evidence>
<dbReference type="Gene3D" id="3.90.79.10">
    <property type="entry name" value="Nucleoside Triphosphate Pyrophosphohydrolase"/>
    <property type="match status" value="1"/>
</dbReference>
<organism evidence="6 7">
    <name type="scientific">Geodia barretti</name>
    <name type="common">Barrett's horny sponge</name>
    <dbReference type="NCBI Taxonomy" id="519541"/>
    <lineage>
        <taxon>Eukaryota</taxon>
        <taxon>Metazoa</taxon>
        <taxon>Porifera</taxon>
        <taxon>Demospongiae</taxon>
        <taxon>Heteroscleromorpha</taxon>
        <taxon>Tetractinellida</taxon>
        <taxon>Astrophorina</taxon>
        <taxon>Geodiidae</taxon>
        <taxon>Geodia</taxon>
    </lineage>
</organism>
<reference evidence="6" key="1">
    <citation type="submission" date="2023-03" db="EMBL/GenBank/DDBJ databases">
        <authorList>
            <person name="Steffen K."/>
            <person name="Cardenas P."/>
        </authorList>
    </citation>
    <scope>NUCLEOTIDE SEQUENCE</scope>
</reference>
<sequence length="170" mass="18167">MTTPRDKYCASCATPLEQREIFGTERPACPECGRVVFYDPKVAAVCVIARDGKVLMIRRGTDLGYGLWSLPGGFVDRGEVVESAAAREAWEETGLEVAVDGLLGLFSLPGDPVIVAAFTAQETGGTLAPGPEALETDFFPLDALPELAFSRDTEILALWRGIASIDSQGD</sequence>
<keyword evidence="2 4" id="KW-0378">Hydrolase</keyword>
<keyword evidence="3" id="KW-0460">Magnesium</keyword>